<sequence length="264" mass="26659">MNNDLLSRLADLDAAPRTELSAAELDRKQLLLRTVLEDTGQPVRTAGAPFRRPLVRRVAFTAAGGLAAAAAVLAATGILPGSQSSGPLSSAQLASWTATPAGLDSSSRNGGAAEKWCLDASKGGQDDSAPAKISNADIRGSVASMVVTRAGETTYCLAGSDGSGVSMAIDTVAAGAAADAVTLDTLGARGSDSGQFNYALGSVGADVREVTVRDSGQTVQATVQDGRWTAWWPDGNPDGLLTGTLTLTLADGTTRTVDGPSLLG</sequence>
<keyword evidence="1" id="KW-0472">Membrane</keyword>
<keyword evidence="3" id="KW-1185">Reference proteome</keyword>
<dbReference type="AlphaFoldDB" id="A0A7W2CY72"/>
<evidence type="ECO:0000256" key="1">
    <source>
        <dbReference type="SAM" id="Phobius"/>
    </source>
</evidence>
<protein>
    <submittedName>
        <fullName evidence="2">Uncharacterized protein</fullName>
    </submittedName>
</protein>
<proteinExistence type="predicted"/>
<dbReference type="Proteomes" id="UP000586976">
    <property type="component" value="Unassembled WGS sequence"/>
</dbReference>
<reference evidence="2 3" key="1">
    <citation type="submission" date="2020-07" db="EMBL/GenBank/DDBJ databases">
        <title>Streptomyces isolated from Indian soil.</title>
        <authorList>
            <person name="Mandal S."/>
            <person name="Maiti P.K."/>
        </authorList>
    </citation>
    <scope>NUCLEOTIDE SEQUENCE [LARGE SCALE GENOMIC DNA]</scope>
    <source>
        <strain evidence="2 3">PSKA54</strain>
    </source>
</reference>
<evidence type="ECO:0000313" key="2">
    <source>
        <dbReference type="EMBL" id="MBA4861131.1"/>
    </source>
</evidence>
<feature type="transmembrane region" description="Helical" evidence="1">
    <location>
        <begin position="58"/>
        <end position="79"/>
    </location>
</feature>
<organism evidence="2 3">
    <name type="scientific">Streptomyces himalayensis subsp. aureolus</name>
    <dbReference type="NCBI Taxonomy" id="2758039"/>
    <lineage>
        <taxon>Bacteria</taxon>
        <taxon>Bacillati</taxon>
        <taxon>Actinomycetota</taxon>
        <taxon>Actinomycetes</taxon>
        <taxon>Kitasatosporales</taxon>
        <taxon>Streptomycetaceae</taxon>
        <taxon>Streptomyces</taxon>
        <taxon>Streptomyces himalayensis</taxon>
    </lineage>
</organism>
<accession>A0A7W2CY72</accession>
<keyword evidence="1" id="KW-0812">Transmembrane</keyword>
<keyword evidence="1" id="KW-1133">Transmembrane helix</keyword>
<comment type="caution">
    <text evidence="2">The sequence shown here is derived from an EMBL/GenBank/DDBJ whole genome shotgun (WGS) entry which is preliminary data.</text>
</comment>
<evidence type="ECO:0000313" key="3">
    <source>
        <dbReference type="Proteomes" id="UP000586976"/>
    </source>
</evidence>
<dbReference type="RefSeq" id="WP_181863169.1">
    <property type="nucleotide sequence ID" value="NZ_JACEQY010000004.1"/>
</dbReference>
<name>A0A7W2CY72_9ACTN</name>
<dbReference type="EMBL" id="JACEQY010000004">
    <property type="protein sequence ID" value="MBA4861131.1"/>
    <property type="molecule type" value="Genomic_DNA"/>
</dbReference>
<gene>
    <name evidence="2" type="ORF">H1V43_06990</name>
</gene>